<evidence type="ECO:0000313" key="2">
    <source>
        <dbReference type="Proteomes" id="UP000663881"/>
    </source>
</evidence>
<name>A0A820PU37_9BILA</name>
<reference evidence="1" key="1">
    <citation type="submission" date="2021-02" db="EMBL/GenBank/DDBJ databases">
        <authorList>
            <person name="Nowell W R."/>
        </authorList>
    </citation>
    <scope>NUCLEOTIDE SEQUENCE</scope>
</reference>
<protein>
    <recommendedName>
        <fullName evidence="3">CCHC-type domain-containing protein</fullName>
    </recommendedName>
</protein>
<dbReference type="Proteomes" id="UP000663881">
    <property type="component" value="Unassembled WGS sequence"/>
</dbReference>
<evidence type="ECO:0000313" key="1">
    <source>
        <dbReference type="EMBL" id="CAF4411488.1"/>
    </source>
</evidence>
<evidence type="ECO:0008006" key="3">
    <source>
        <dbReference type="Google" id="ProtNLM"/>
    </source>
</evidence>
<dbReference type="EMBL" id="CAJOAY010029243">
    <property type="protein sequence ID" value="CAF4411488.1"/>
    <property type="molecule type" value="Genomic_DNA"/>
</dbReference>
<dbReference type="AlphaFoldDB" id="A0A820PU37"/>
<feature type="non-terminal residue" evidence="1">
    <location>
        <position position="1"/>
    </location>
</feature>
<gene>
    <name evidence="1" type="ORF">OKA104_LOCUS51972</name>
</gene>
<sequence>CRQQGHFARDCRMVTCAYYKALNHAIEDCPVLLAKIQEKQQSQNVQLIGIEQWTTDPTVNVLTRSGLVTSGEPAKPRGQWVRKAEDKQPAVELDKIKETFMHACTRFCIADPPLPKGKEI</sequence>
<organism evidence="1 2">
    <name type="scientific">Adineta steineri</name>
    <dbReference type="NCBI Taxonomy" id="433720"/>
    <lineage>
        <taxon>Eukaryota</taxon>
        <taxon>Metazoa</taxon>
        <taxon>Spiralia</taxon>
        <taxon>Gnathifera</taxon>
        <taxon>Rotifera</taxon>
        <taxon>Eurotatoria</taxon>
        <taxon>Bdelloidea</taxon>
        <taxon>Adinetida</taxon>
        <taxon>Adinetidae</taxon>
        <taxon>Adineta</taxon>
    </lineage>
</organism>
<accession>A0A820PU37</accession>
<comment type="caution">
    <text evidence="1">The sequence shown here is derived from an EMBL/GenBank/DDBJ whole genome shotgun (WGS) entry which is preliminary data.</text>
</comment>
<proteinExistence type="predicted"/>